<feature type="domain" description="VPS9" evidence="2">
    <location>
        <begin position="267"/>
        <end position="412"/>
    </location>
</feature>
<reference evidence="3" key="1">
    <citation type="submission" date="2021-01" db="EMBL/GenBank/DDBJ databases">
        <authorList>
            <person name="Corre E."/>
            <person name="Pelletier E."/>
            <person name="Niang G."/>
            <person name="Scheremetjew M."/>
            <person name="Finn R."/>
            <person name="Kale V."/>
            <person name="Holt S."/>
            <person name="Cochrane G."/>
            <person name="Meng A."/>
            <person name="Brown T."/>
            <person name="Cohen L."/>
        </authorList>
    </citation>
    <scope>NUCLEOTIDE SEQUENCE</scope>
    <source>
        <strain evidence="3">CCMP2058</strain>
    </source>
</reference>
<evidence type="ECO:0000313" key="3">
    <source>
        <dbReference type="EMBL" id="CAD8430717.1"/>
    </source>
</evidence>
<dbReference type="SUPFAM" id="SSF109993">
    <property type="entry name" value="VPS9 domain"/>
    <property type="match status" value="1"/>
</dbReference>
<organism evidence="3">
    <name type="scientific">Amorphochlora amoebiformis</name>
    <dbReference type="NCBI Taxonomy" id="1561963"/>
    <lineage>
        <taxon>Eukaryota</taxon>
        <taxon>Sar</taxon>
        <taxon>Rhizaria</taxon>
        <taxon>Cercozoa</taxon>
        <taxon>Chlorarachniophyceae</taxon>
        <taxon>Amorphochlora</taxon>
    </lineage>
</organism>
<dbReference type="EMBL" id="HBEM01001853">
    <property type="protein sequence ID" value="CAD8430717.1"/>
    <property type="molecule type" value="Transcribed_RNA"/>
</dbReference>
<feature type="compositionally biased region" description="Basic and acidic residues" evidence="1">
    <location>
        <begin position="265"/>
        <end position="280"/>
    </location>
</feature>
<accession>A0A7S0CST7</accession>
<evidence type="ECO:0000256" key="1">
    <source>
        <dbReference type="SAM" id="MobiDB-lite"/>
    </source>
</evidence>
<gene>
    <name evidence="3" type="ORF">LAMO00422_LOCUS1328</name>
</gene>
<proteinExistence type="predicted"/>
<dbReference type="Pfam" id="PF02204">
    <property type="entry name" value="VPS9"/>
    <property type="match status" value="1"/>
</dbReference>
<feature type="region of interest" description="Disordered" evidence="1">
    <location>
        <begin position="1"/>
        <end position="46"/>
    </location>
</feature>
<protein>
    <recommendedName>
        <fullName evidence="2">VPS9 domain-containing protein</fullName>
    </recommendedName>
</protein>
<dbReference type="InterPro" id="IPR037191">
    <property type="entry name" value="VPS9_dom_sf"/>
</dbReference>
<dbReference type="PROSITE" id="PS51205">
    <property type="entry name" value="VPS9"/>
    <property type="match status" value="1"/>
</dbReference>
<feature type="compositionally biased region" description="Basic and acidic residues" evidence="1">
    <location>
        <begin position="246"/>
        <end position="255"/>
    </location>
</feature>
<dbReference type="AlphaFoldDB" id="A0A7S0CST7"/>
<sequence length="433" mass="47550">MDSLLTHTPRRRNSFSEGSSNRNRPRFASPRPPRYRPPPPPLRLAIADPSLLSNDRLGDDEADGYLTGYRYGFGYFPQIIETISTAELAARMQVAASDLHLFIKMALPVLTDELRSLAQSQGASLGNRRKTRKWAYRAFYDHLFSRFEAGLRLCFIRINERHDQILFDYLSIPSSISSLSLEGLGVNSDLCLRDPNENTDTKDINETPSPTPSQPIASNDGANNSENRAVYSANKATNSENGAIDSENRAIDSENRGVNSGKRSLQSEESHQNTTRDRSGKICSSRNIEKSSNFVGSGGGAYKAAVDVLRGMENCWHPSKVLTCGGNVAKAICKCVDLYGTSKKKSVIGADDVLLLFVFLVANAKVLHIHARVCMADIFLPKSLRSSTDVYYLATIQASLKLLRTRATSRANSVRTNSVRVSTPVGRGSPEGA</sequence>
<feature type="compositionally biased region" description="Pro residues" evidence="1">
    <location>
        <begin position="30"/>
        <end position="42"/>
    </location>
</feature>
<feature type="compositionally biased region" description="Polar residues" evidence="1">
    <location>
        <begin position="214"/>
        <end position="227"/>
    </location>
</feature>
<dbReference type="Gene3D" id="1.20.1050.80">
    <property type="entry name" value="VPS9 domain"/>
    <property type="match status" value="1"/>
</dbReference>
<dbReference type="InterPro" id="IPR003123">
    <property type="entry name" value="VPS9"/>
</dbReference>
<evidence type="ECO:0000259" key="2">
    <source>
        <dbReference type="PROSITE" id="PS51205"/>
    </source>
</evidence>
<feature type="compositionally biased region" description="Basic and acidic residues" evidence="1">
    <location>
        <begin position="192"/>
        <end position="205"/>
    </location>
</feature>
<name>A0A7S0CST7_9EUKA</name>
<feature type="region of interest" description="Disordered" evidence="1">
    <location>
        <begin position="192"/>
        <end position="282"/>
    </location>
</feature>